<evidence type="ECO:0000256" key="6">
    <source>
        <dbReference type="SAM" id="MobiDB-lite"/>
    </source>
</evidence>
<dbReference type="Pfam" id="PF00282">
    <property type="entry name" value="Pyridoxal_deC"/>
    <property type="match status" value="1"/>
</dbReference>
<evidence type="ECO:0000256" key="5">
    <source>
        <dbReference type="ARBA" id="ARBA00023239"/>
    </source>
</evidence>
<dbReference type="GO" id="GO:0016831">
    <property type="term" value="F:carboxy-lyase activity"/>
    <property type="evidence" value="ECO:0007669"/>
    <property type="project" value="UniProtKB-KW"/>
</dbReference>
<keyword evidence="3" id="KW-0210">Decarboxylase</keyword>
<keyword evidence="5" id="KW-0456">Lyase</keyword>
<organism evidence="7">
    <name type="scientific">hydrocarbon metagenome</name>
    <dbReference type="NCBI Taxonomy" id="938273"/>
    <lineage>
        <taxon>unclassified sequences</taxon>
        <taxon>metagenomes</taxon>
        <taxon>ecological metagenomes</taxon>
    </lineage>
</organism>
<dbReference type="InterPro" id="IPR015424">
    <property type="entry name" value="PyrdxlP-dep_Trfase"/>
</dbReference>
<dbReference type="GO" id="GO:0019752">
    <property type="term" value="P:carboxylic acid metabolic process"/>
    <property type="evidence" value="ECO:0007669"/>
    <property type="project" value="InterPro"/>
</dbReference>
<protein>
    <submittedName>
        <fullName evidence="7">Aromatic-l-amino-acid decarboxylase</fullName>
    </submittedName>
</protein>
<dbReference type="InterPro" id="IPR010977">
    <property type="entry name" value="Aromatic_deC"/>
</dbReference>
<proteinExistence type="inferred from homology"/>
<dbReference type="PANTHER" id="PTHR11999">
    <property type="entry name" value="GROUP II PYRIDOXAL-5-PHOSPHATE DECARBOXYLASE"/>
    <property type="match status" value="1"/>
</dbReference>
<dbReference type="InterPro" id="IPR002129">
    <property type="entry name" value="PyrdxlP-dep_de-COase"/>
</dbReference>
<dbReference type="EMBL" id="LNQE01001562">
    <property type="protein sequence ID" value="KUG15345.1"/>
    <property type="molecule type" value="Genomic_DNA"/>
</dbReference>
<feature type="region of interest" description="Disordered" evidence="6">
    <location>
        <begin position="1"/>
        <end position="29"/>
    </location>
</feature>
<evidence type="ECO:0000256" key="2">
    <source>
        <dbReference type="ARBA" id="ARBA00009533"/>
    </source>
</evidence>
<dbReference type="PRINTS" id="PR00800">
    <property type="entry name" value="YHDCRBOXLASE"/>
</dbReference>
<comment type="caution">
    <text evidence="7">The sequence shown here is derived from an EMBL/GenBank/DDBJ whole genome shotgun (WGS) entry which is preliminary data.</text>
</comment>
<evidence type="ECO:0000256" key="1">
    <source>
        <dbReference type="ARBA" id="ARBA00001933"/>
    </source>
</evidence>
<dbReference type="InterPro" id="IPR015421">
    <property type="entry name" value="PyrdxlP-dep_Trfase_major"/>
</dbReference>
<name>A0A0W8F3E8_9ZZZZ</name>
<evidence type="ECO:0000313" key="7">
    <source>
        <dbReference type="EMBL" id="KUG15345.1"/>
    </source>
</evidence>
<sequence>MQGFPNKDTITKRIPMSKPAEAYPEETLDPEDWESMRALGHRMVDDMMDYIGTIRDRPVWVHAPPQVKSHFEGPPPPDPEPPGDVYEEYLRYILPHQLGNTHPRYWGWITGCGTVMGMFAEMLAAGTDAVSGAFSYMSNNYVEMQVLDWFKDLLGYPSSASGLLTSGCSASNLIALAVARNTMAGFDLRSRGMVNAPHQMTIYASDEAHSSVQKAVELLGFGNDALRRVPVNDSLEMDLSALKAAIRDDRENGLLPICVVGVAGTTNTGAIDDLNGMADICARERCWFHLDGAFGAWAAIAPRYRHLVAGMERADSLAFDLHKWMYLPYPVGCILIKNADHHRNAFSLTPTYLAHGEGDRGLTGIDVPWLSDYGFELSRGFHALKVWMTFKEHGIARYGRLIQQNIDQAQYLGRLVEAAPELELALPVSLNVVAFRYIQPGLHDDSLNHLNKRIEIELQERGIAVASTISIRGRKYLHVAITNHRSRQDDFDLLVEEVIRIGKELA</sequence>
<comment type="cofactor">
    <cofactor evidence="1">
        <name>pyridoxal 5'-phosphate</name>
        <dbReference type="ChEBI" id="CHEBI:597326"/>
    </cofactor>
</comment>
<dbReference type="PANTHER" id="PTHR11999:SF70">
    <property type="entry name" value="MIP05841P"/>
    <property type="match status" value="1"/>
</dbReference>
<evidence type="ECO:0000256" key="3">
    <source>
        <dbReference type="ARBA" id="ARBA00022793"/>
    </source>
</evidence>
<dbReference type="SUPFAM" id="SSF53383">
    <property type="entry name" value="PLP-dependent transferases"/>
    <property type="match status" value="1"/>
</dbReference>
<dbReference type="Gene3D" id="3.90.1150.10">
    <property type="entry name" value="Aspartate Aminotransferase, domain 1"/>
    <property type="match status" value="1"/>
</dbReference>
<comment type="similarity">
    <text evidence="2">Belongs to the group II decarboxylase family.</text>
</comment>
<dbReference type="Gene3D" id="1.20.1340.10">
    <property type="entry name" value="dopa decarboxylase, N-terminal domain"/>
    <property type="match status" value="1"/>
</dbReference>
<evidence type="ECO:0000256" key="4">
    <source>
        <dbReference type="ARBA" id="ARBA00022898"/>
    </source>
</evidence>
<accession>A0A0W8F3E8</accession>
<dbReference type="Gene3D" id="3.40.640.10">
    <property type="entry name" value="Type I PLP-dependent aspartate aminotransferase-like (Major domain)"/>
    <property type="match status" value="1"/>
</dbReference>
<keyword evidence="4" id="KW-0663">Pyridoxal phosphate</keyword>
<dbReference type="InterPro" id="IPR015422">
    <property type="entry name" value="PyrdxlP-dep_Trfase_small"/>
</dbReference>
<gene>
    <name evidence="7" type="ORF">ASZ90_015003</name>
</gene>
<dbReference type="GO" id="GO:0006520">
    <property type="term" value="P:amino acid metabolic process"/>
    <property type="evidence" value="ECO:0007669"/>
    <property type="project" value="InterPro"/>
</dbReference>
<dbReference type="GO" id="GO:0030170">
    <property type="term" value="F:pyridoxal phosphate binding"/>
    <property type="evidence" value="ECO:0007669"/>
    <property type="project" value="InterPro"/>
</dbReference>
<dbReference type="AlphaFoldDB" id="A0A0W8F3E8"/>
<reference evidence="7" key="1">
    <citation type="journal article" date="2015" name="Proc. Natl. Acad. Sci. U.S.A.">
        <title>Networks of energetic and metabolic interactions define dynamics in microbial communities.</title>
        <authorList>
            <person name="Embree M."/>
            <person name="Liu J.K."/>
            <person name="Al-Bassam M.M."/>
            <person name="Zengler K."/>
        </authorList>
    </citation>
    <scope>NUCLEOTIDE SEQUENCE</scope>
</reference>